<reference evidence="1" key="1">
    <citation type="journal article" date="2019" name="Environ. Microbiol.">
        <title>Fungal ecological strategies reflected in gene transcription - a case study of two litter decomposers.</title>
        <authorList>
            <person name="Barbi F."/>
            <person name="Kohler A."/>
            <person name="Barry K."/>
            <person name="Baskaran P."/>
            <person name="Daum C."/>
            <person name="Fauchery L."/>
            <person name="Ihrmark K."/>
            <person name="Kuo A."/>
            <person name="LaButti K."/>
            <person name="Lipzen A."/>
            <person name="Morin E."/>
            <person name="Grigoriev I.V."/>
            <person name="Henrissat B."/>
            <person name="Lindahl B."/>
            <person name="Martin F."/>
        </authorList>
    </citation>
    <scope>NUCLEOTIDE SEQUENCE</scope>
    <source>
        <strain evidence="1">JB14</strain>
    </source>
</reference>
<dbReference type="Proteomes" id="UP000799118">
    <property type="component" value="Unassembled WGS sequence"/>
</dbReference>
<sequence>MAQYLSQPRIEGPVWLDQTEISLLQTRVLGRDSGGVSREPNLRIVLFHIFELFCLPEDSVYHAYHDIVCCTRMLSRVCVAWRKAALATPRIWSRLFLAPKHSKAFLGDVSWVKEWLSRSRGLPLELYLNFRYHSSEAAIRRGETQLLKHILDFRHRIRVLYLSGYPKTFLPIFHLPSSSLPSLEKVYLRIGDWEKHPMSELRRIFPDGVQVFLGAPKLRRFEVDETFTDDSALTAVVLPTDLASLTLHGSYGVFDSSIYAGILNRHETLVRLKI</sequence>
<gene>
    <name evidence="1" type="ORF">BT96DRAFT_1020950</name>
</gene>
<evidence type="ECO:0000313" key="1">
    <source>
        <dbReference type="EMBL" id="KAE9397269.1"/>
    </source>
</evidence>
<evidence type="ECO:0000313" key="2">
    <source>
        <dbReference type="Proteomes" id="UP000799118"/>
    </source>
</evidence>
<name>A0A6A4HFN4_9AGAR</name>
<proteinExistence type="predicted"/>
<protein>
    <recommendedName>
        <fullName evidence="3">F-box domain-containing protein</fullName>
    </recommendedName>
</protein>
<keyword evidence="2" id="KW-1185">Reference proteome</keyword>
<dbReference type="EMBL" id="ML769500">
    <property type="protein sequence ID" value="KAE9397269.1"/>
    <property type="molecule type" value="Genomic_DNA"/>
</dbReference>
<organism evidence="1 2">
    <name type="scientific">Gymnopus androsaceus JB14</name>
    <dbReference type="NCBI Taxonomy" id="1447944"/>
    <lineage>
        <taxon>Eukaryota</taxon>
        <taxon>Fungi</taxon>
        <taxon>Dikarya</taxon>
        <taxon>Basidiomycota</taxon>
        <taxon>Agaricomycotina</taxon>
        <taxon>Agaricomycetes</taxon>
        <taxon>Agaricomycetidae</taxon>
        <taxon>Agaricales</taxon>
        <taxon>Marasmiineae</taxon>
        <taxon>Omphalotaceae</taxon>
        <taxon>Gymnopus</taxon>
    </lineage>
</organism>
<evidence type="ECO:0008006" key="3">
    <source>
        <dbReference type="Google" id="ProtNLM"/>
    </source>
</evidence>
<dbReference type="OrthoDB" id="3251489at2759"/>
<accession>A0A6A4HFN4</accession>
<dbReference type="AlphaFoldDB" id="A0A6A4HFN4"/>